<dbReference type="GO" id="GO:0008643">
    <property type="term" value="P:carbohydrate transport"/>
    <property type="evidence" value="ECO:0007669"/>
    <property type="project" value="InterPro"/>
</dbReference>
<feature type="non-terminal residue" evidence="3">
    <location>
        <position position="1"/>
    </location>
</feature>
<dbReference type="PANTHER" id="PTHR43308:SF1">
    <property type="entry name" value="OUTER MEMBRANE PROTEIN ALPHA"/>
    <property type="match status" value="1"/>
</dbReference>
<reference evidence="3 4" key="1">
    <citation type="submission" date="2018-03" db="EMBL/GenBank/DDBJ databases">
        <title>The ancient ancestry and fast evolution of plastids.</title>
        <authorList>
            <person name="Moore K.R."/>
            <person name="Magnabosco C."/>
            <person name="Momper L."/>
            <person name="Gold D.A."/>
            <person name="Bosak T."/>
            <person name="Fournier G.P."/>
        </authorList>
    </citation>
    <scope>NUCLEOTIDE SEQUENCE [LARGE SCALE GENOMIC DNA]</scope>
    <source>
        <strain evidence="3 4">CCALA 037</strain>
    </source>
</reference>
<dbReference type="Proteomes" id="UP000238937">
    <property type="component" value="Unassembled WGS sequence"/>
</dbReference>
<organism evidence="3 4">
    <name type="scientific">Chamaesiphon polymorphus CCALA 037</name>
    <dbReference type="NCBI Taxonomy" id="2107692"/>
    <lineage>
        <taxon>Bacteria</taxon>
        <taxon>Bacillati</taxon>
        <taxon>Cyanobacteriota</taxon>
        <taxon>Cyanophyceae</taxon>
        <taxon>Gomontiellales</taxon>
        <taxon>Chamaesiphonaceae</taxon>
        <taxon>Chamaesiphon</taxon>
    </lineage>
</organism>
<gene>
    <name evidence="3" type="ORF">C7B77_18705</name>
</gene>
<dbReference type="Pfam" id="PF04966">
    <property type="entry name" value="OprB"/>
    <property type="match status" value="1"/>
</dbReference>
<comment type="caution">
    <text evidence="3">The sequence shown here is derived from an EMBL/GenBank/DDBJ whole genome shotgun (WGS) entry which is preliminary data.</text>
</comment>
<dbReference type="GO" id="GO:0016020">
    <property type="term" value="C:membrane"/>
    <property type="evidence" value="ECO:0007669"/>
    <property type="project" value="InterPro"/>
</dbReference>
<dbReference type="NCBIfam" id="NF033921">
    <property type="entry name" value="por_somb"/>
    <property type="match status" value="1"/>
</dbReference>
<evidence type="ECO:0000256" key="1">
    <source>
        <dbReference type="ARBA" id="ARBA00008769"/>
    </source>
</evidence>
<evidence type="ECO:0000256" key="2">
    <source>
        <dbReference type="RuleBase" id="RU363072"/>
    </source>
</evidence>
<dbReference type="RefSeq" id="WP_106308189.1">
    <property type="nucleotide sequence ID" value="NZ_PVWO01000273.1"/>
</dbReference>
<dbReference type="Gene3D" id="2.40.160.180">
    <property type="entry name" value="Carbohydrate-selective porin OprB"/>
    <property type="match status" value="1"/>
</dbReference>
<keyword evidence="4" id="KW-1185">Reference proteome</keyword>
<dbReference type="InterPro" id="IPR051465">
    <property type="entry name" value="Cell_Envelope_Struct_Comp"/>
</dbReference>
<evidence type="ECO:0000313" key="3">
    <source>
        <dbReference type="EMBL" id="PSB54263.1"/>
    </source>
</evidence>
<dbReference type="GO" id="GO:0015288">
    <property type="term" value="F:porin activity"/>
    <property type="evidence" value="ECO:0007669"/>
    <property type="project" value="InterPro"/>
</dbReference>
<dbReference type="EMBL" id="PVWO01000273">
    <property type="protein sequence ID" value="PSB54263.1"/>
    <property type="molecule type" value="Genomic_DNA"/>
</dbReference>
<dbReference type="InterPro" id="IPR038673">
    <property type="entry name" value="OprB_sf"/>
</dbReference>
<comment type="similarity">
    <text evidence="1 2">Belongs to the OprB family.</text>
</comment>
<dbReference type="InterPro" id="IPR047684">
    <property type="entry name" value="Por_som-like"/>
</dbReference>
<evidence type="ECO:0000313" key="4">
    <source>
        <dbReference type="Proteomes" id="UP000238937"/>
    </source>
</evidence>
<dbReference type="PANTHER" id="PTHR43308">
    <property type="entry name" value="OUTER MEMBRANE PROTEIN ALPHA-RELATED"/>
    <property type="match status" value="1"/>
</dbReference>
<proteinExistence type="inferred from homology"/>
<dbReference type="InterPro" id="IPR007049">
    <property type="entry name" value="Carb-sel_porin_OprB"/>
</dbReference>
<name>A0A2T1GAG8_9CYAN</name>
<dbReference type="AlphaFoldDB" id="A0A2T1GAG8"/>
<dbReference type="OrthoDB" id="468251at2"/>
<protein>
    <submittedName>
        <fullName evidence="3">Porin</fullName>
    </submittedName>
</protein>
<sequence>GAPSGDSQLPEWALSALQQLDDRYNCIEENTDLNRSLTRAKFANKLNICLSLANESIGSSPTDPATKADLESIQKLQTEFATELAALRGRVEAIEAKTERLKQQQFSATTKLNAQLWINFTGAFPSNRITAERSLAQGGTNPFIPPTRVNGVPTRVQLRDSNPTVSNYLFLTLTSSFTGKDTLVTQLVAGNANSPANQLVSSGFFNTWGTPITDQTGTPQAGSNAVYLRELSYSFPINDSVRVAVGPRLNTYRYFDQNRFTNFLTGAGSFNSSGSSLFAAIDRGSGAVVSWTISPQFRFNAGYLGENTEFVSSANGFNTSSNPAAGLFGSTNQAIGELTYSPNKDLNLRLLYSRSLIRPYNGFIGGTIGEPLPYGYADDGFGGRLNDAPADTFVVNFDWLFTPQVGVFGRYSYGRTGIIPIDPARAGGNTTVQSIQVGLGFPDLGKKGALGTISYLIPHSYLGGREFLLSGGGDGGKQQELEISYYYPATENIAIVPAFYAIFNPNNFQSNSPVYIGNVRMQFNF</sequence>
<accession>A0A2T1GAG8</accession>